<evidence type="ECO:0000256" key="3">
    <source>
        <dbReference type="SAM" id="SignalP"/>
    </source>
</evidence>
<sequence length="293" mass="33650">LFHFGMRLFPLFFCFHSTLAIYLIVTYASKPDIVVKALLCFPKQVFYLRDRETIWVRTDTNICTHTVRKAIEDAVRFPENIKYIVAESAPHAMSYEVVDVGVSLPSWGIRFDMDVSLENTTEELIVTPRESPKGSKEPSRIVNWHLFYVVTAVAVLSLSTVIITTFTVCYLRIRAKKRPKSQKEELVRHGSSVSVDRAPTTSDSESIISERIRKLQAYEGLPTIQAARRASLESISEQISRRSDEETFELQRQLDTYTKKMREQFPEETEETQKEDESSGAKETSKIRQSDPL</sequence>
<name>A0A915AEF7_PARUN</name>
<feature type="chain" id="PRO_5038030859" evidence="3">
    <location>
        <begin position="21"/>
        <end position="293"/>
    </location>
</feature>
<accession>A0A915AEF7</accession>
<dbReference type="Proteomes" id="UP000887569">
    <property type="component" value="Unplaced"/>
</dbReference>
<evidence type="ECO:0000256" key="1">
    <source>
        <dbReference type="SAM" id="MobiDB-lite"/>
    </source>
</evidence>
<feature type="compositionally biased region" description="Polar residues" evidence="1">
    <location>
        <begin position="191"/>
        <end position="203"/>
    </location>
</feature>
<feature type="signal peptide" evidence="3">
    <location>
        <begin position="1"/>
        <end position="20"/>
    </location>
</feature>
<dbReference type="WBParaSite" id="PgR006_g075_t01">
    <property type="protein sequence ID" value="PgR006_g075_t01"/>
    <property type="gene ID" value="PgR006_g075"/>
</dbReference>
<feature type="region of interest" description="Disordered" evidence="1">
    <location>
        <begin position="242"/>
        <end position="293"/>
    </location>
</feature>
<keyword evidence="3" id="KW-0732">Signal</keyword>
<reference evidence="5" key="1">
    <citation type="submission" date="2022-11" db="UniProtKB">
        <authorList>
            <consortium name="WormBaseParasite"/>
        </authorList>
    </citation>
    <scope>IDENTIFICATION</scope>
</reference>
<keyword evidence="2" id="KW-0812">Transmembrane</keyword>
<feature type="region of interest" description="Disordered" evidence="1">
    <location>
        <begin position="181"/>
        <end position="204"/>
    </location>
</feature>
<proteinExistence type="predicted"/>
<keyword evidence="4" id="KW-1185">Reference proteome</keyword>
<protein>
    <submittedName>
        <fullName evidence="5">Uncharacterized protein</fullName>
    </submittedName>
</protein>
<evidence type="ECO:0000256" key="2">
    <source>
        <dbReference type="SAM" id="Phobius"/>
    </source>
</evidence>
<dbReference type="AlphaFoldDB" id="A0A915AEF7"/>
<feature type="transmembrane region" description="Helical" evidence="2">
    <location>
        <begin position="146"/>
        <end position="173"/>
    </location>
</feature>
<evidence type="ECO:0000313" key="4">
    <source>
        <dbReference type="Proteomes" id="UP000887569"/>
    </source>
</evidence>
<keyword evidence="2" id="KW-0472">Membrane</keyword>
<evidence type="ECO:0000313" key="5">
    <source>
        <dbReference type="WBParaSite" id="PgR006_g075_t01"/>
    </source>
</evidence>
<keyword evidence="2" id="KW-1133">Transmembrane helix</keyword>
<feature type="compositionally biased region" description="Basic and acidic residues" evidence="1">
    <location>
        <begin position="257"/>
        <end position="293"/>
    </location>
</feature>
<organism evidence="4 5">
    <name type="scientific">Parascaris univalens</name>
    <name type="common">Nematode worm</name>
    <dbReference type="NCBI Taxonomy" id="6257"/>
    <lineage>
        <taxon>Eukaryota</taxon>
        <taxon>Metazoa</taxon>
        <taxon>Ecdysozoa</taxon>
        <taxon>Nematoda</taxon>
        <taxon>Chromadorea</taxon>
        <taxon>Rhabditida</taxon>
        <taxon>Spirurina</taxon>
        <taxon>Ascaridomorpha</taxon>
        <taxon>Ascaridoidea</taxon>
        <taxon>Ascarididae</taxon>
        <taxon>Parascaris</taxon>
    </lineage>
</organism>